<name>A0AAD5H028_9CHLO</name>
<feature type="chain" id="PRO_5042288452" evidence="1">
    <location>
        <begin position="28"/>
        <end position="781"/>
    </location>
</feature>
<evidence type="ECO:0000313" key="3">
    <source>
        <dbReference type="Proteomes" id="UP001205105"/>
    </source>
</evidence>
<keyword evidence="1" id="KW-0732">Signal</keyword>
<proteinExistence type="predicted"/>
<organism evidence="2 3">
    <name type="scientific">Chlorella ohadii</name>
    <dbReference type="NCBI Taxonomy" id="2649997"/>
    <lineage>
        <taxon>Eukaryota</taxon>
        <taxon>Viridiplantae</taxon>
        <taxon>Chlorophyta</taxon>
        <taxon>core chlorophytes</taxon>
        <taxon>Trebouxiophyceae</taxon>
        <taxon>Chlorellales</taxon>
        <taxon>Chlorellaceae</taxon>
        <taxon>Chlorella clade</taxon>
        <taxon>Chlorella</taxon>
    </lineage>
</organism>
<dbReference type="EMBL" id="JADXDR010000110">
    <property type="protein sequence ID" value="KAI7838969.1"/>
    <property type="molecule type" value="Genomic_DNA"/>
</dbReference>
<dbReference type="SUPFAM" id="SSF55486">
    <property type="entry name" value="Metalloproteases ('zincins'), catalytic domain"/>
    <property type="match status" value="1"/>
</dbReference>
<dbReference type="Gene3D" id="3.40.390.10">
    <property type="entry name" value="Collagenase (Catalytic Domain)"/>
    <property type="match status" value="1"/>
</dbReference>
<reference evidence="2" key="1">
    <citation type="submission" date="2020-11" db="EMBL/GenBank/DDBJ databases">
        <title>Chlorella ohadii genome sequencing and assembly.</title>
        <authorList>
            <person name="Murik O."/>
            <person name="Treves H."/>
            <person name="Kedem I."/>
            <person name="Shotland Y."/>
            <person name="Kaplan A."/>
        </authorList>
    </citation>
    <scope>NUCLEOTIDE SEQUENCE</scope>
    <source>
        <strain evidence="2">1</strain>
    </source>
</reference>
<dbReference type="InterPro" id="IPR024079">
    <property type="entry name" value="MetalloPept_cat_dom_sf"/>
</dbReference>
<feature type="signal peptide" evidence="1">
    <location>
        <begin position="1"/>
        <end position="27"/>
    </location>
</feature>
<sequence>MGYCRSNLVALMLVGCMAALVVPAVLAAPMVASAATASAAAMSTAAGAQLNINLQLEGDSAASSLQLQRRDVWRSGAQIVVHGNAGETRQAPPPTRWFVGSLAGAPGSTALLGVHPDGRMTGTVSRGRTSWALSSAPAGPTTAAAGGRGLMARKVVPSAAPTTAATKPKPRRWCGKHGHVHPPGRNSTAPTLAATLVKPVTTQLQATITIDTDFEFYNFFGNVQDTADYIALLVAYLDVVYSTELGVNIRLGQVEVRTNRTAAGYPAGFINTRNSELGVNAVKAWWDANRPNVPRAATIALSGQQNVNWVGYAWDEVLCDWYKAKEENNPKGNWAYGYLSYMQNDFRWNGINNPASVTRDVYNFAHELGHIFGSPHTHEFCNILGNPNTVDDCERSEGYVYLGKDKPQCPQPNGWYKLPNCTAKPTAFGGGPGTIMASWEWGRGYCDERPGDMANIAMTFGLNHPCGNEPDRVVRVIKQHVAVRNAAYPQCFEAGWTKSSKLPMFCNDTATPQTAKGKRLASRGVKVFRWRSGPSASGRLTVHSCGLVTKGTPAVSIRSTPISDNPLLGPWTCEGAATTGCGSGKPGFRLSIQLRPSTVYDIIVVSQGTVAPVLKLAVSAQGSTLAAWPKPSGSWMNPHYISSLPYTSGQFNQITYDNIVPARCTDLVLRSRDAITKYTGPARVFRMWMGPTATGKLTISSCNNTRTADNPNVSVRSTTNRLAPLNGPWQCVGVNDNGCSPTTNKGFRLTIPVAKNTWYYIIVSHTNSVGSPLLKLTVTKS</sequence>
<protein>
    <submittedName>
        <fullName evidence="2">Uncharacterized protein</fullName>
    </submittedName>
</protein>
<dbReference type="PROSITE" id="PS51257">
    <property type="entry name" value="PROKAR_LIPOPROTEIN"/>
    <property type="match status" value="1"/>
</dbReference>
<evidence type="ECO:0000256" key="1">
    <source>
        <dbReference type="SAM" id="SignalP"/>
    </source>
</evidence>
<dbReference type="GO" id="GO:0008237">
    <property type="term" value="F:metallopeptidase activity"/>
    <property type="evidence" value="ECO:0007669"/>
    <property type="project" value="InterPro"/>
</dbReference>
<dbReference type="AlphaFoldDB" id="A0AAD5H028"/>
<gene>
    <name evidence="2" type="ORF">COHA_007255</name>
</gene>
<dbReference type="Pfam" id="PF13688">
    <property type="entry name" value="Reprolysin_5"/>
    <property type="match status" value="1"/>
</dbReference>
<evidence type="ECO:0000313" key="2">
    <source>
        <dbReference type="EMBL" id="KAI7838969.1"/>
    </source>
</evidence>
<dbReference type="Proteomes" id="UP001205105">
    <property type="component" value="Unassembled WGS sequence"/>
</dbReference>
<keyword evidence="3" id="KW-1185">Reference proteome</keyword>
<accession>A0AAD5H028</accession>
<comment type="caution">
    <text evidence="2">The sequence shown here is derived from an EMBL/GenBank/DDBJ whole genome shotgun (WGS) entry which is preliminary data.</text>
</comment>